<dbReference type="eggNOG" id="COG4006">
    <property type="taxonomic scope" value="Bacteria"/>
</dbReference>
<reference evidence="2 3" key="1">
    <citation type="submission" date="2007-01" db="EMBL/GenBank/DDBJ databases">
        <authorList>
            <person name="Haygood M."/>
            <person name="Podell S."/>
            <person name="Anderson C."/>
            <person name="Hopkinson B."/>
            <person name="Roe K."/>
            <person name="Barbeau K."/>
            <person name="Gaasterland T."/>
            <person name="Ferriera S."/>
            <person name="Johnson J."/>
            <person name="Kravitz S."/>
            <person name="Beeson K."/>
            <person name="Sutton G."/>
            <person name="Rogers Y.-H."/>
            <person name="Friedman R."/>
            <person name="Frazier M."/>
            <person name="Venter J.C."/>
        </authorList>
    </citation>
    <scope>NUCLEOTIDE SEQUENCE [LARGE SCALE GENOMIC DNA]</scope>
    <source>
        <strain evidence="2 3">ATCC 23134</strain>
    </source>
</reference>
<feature type="domain" description="CRISPR system ring nuclease SSO1393-like" evidence="1">
    <location>
        <begin position="71"/>
        <end position="220"/>
    </location>
</feature>
<evidence type="ECO:0000313" key="2">
    <source>
        <dbReference type="EMBL" id="EAY27845.1"/>
    </source>
</evidence>
<dbReference type="EMBL" id="AAWS01000020">
    <property type="protein sequence ID" value="EAY27845.1"/>
    <property type="molecule type" value="Genomic_DNA"/>
</dbReference>
<dbReference type="Pfam" id="PF09651">
    <property type="entry name" value="Cas_APE2256"/>
    <property type="match status" value="1"/>
</dbReference>
<sequence length="233" mass="26929">MKKLKLITFVGTSLFEHYYYGKGKDSERRHYNNLAKQLHPFGHWAYPKIKQDLQEVEDTVTRGGVIWQDDECSAEIRSILKIYNEIKMPLEVFLIATDTVLSVQAALLVKEWFTPDKNHCPHINIHFSLPNVDFATQGKSLHIVKDLNFAKGNHYRVGVQNLRQLLEKQLGMAQKPKDFVLNITAGYKAITPLLTLLAYQHGIPLYYMYHETNALSAVPLIEYNLKDLKQFIK</sequence>
<gene>
    <name evidence="2" type="ORF">M23134_00286</name>
</gene>
<dbReference type="InterPro" id="IPR013442">
    <property type="entry name" value="SSO1393-like"/>
</dbReference>
<dbReference type="RefSeq" id="WP_002698844.1">
    <property type="nucleotide sequence ID" value="NZ_AAWS01000020.1"/>
</dbReference>
<accession>A1ZP53</accession>
<proteinExistence type="predicted"/>
<comment type="caution">
    <text evidence="2">The sequence shown here is derived from an EMBL/GenBank/DDBJ whole genome shotgun (WGS) entry which is preliminary data.</text>
</comment>
<evidence type="ECO:0000313" key="3">
    <source>
        <dbReference type="Proteomes" id="UP000004095"/>
    </source>
</evidence>
<keyword evidence="3" id="KW-1185">Reference proteome</keyword>
<evidence type="ECO:0000259" key="1">
    <source>
        <dbReference type="Pfam" id="PF09651"/>
    </source>
</evidence>
<dbReference type="CDD" id="cd09742">
    <property type="entry name" value="Csm6_III-A"/>
    <property type="match status" value="1"/>
</dbReference>
<dbReference type="Gene3D" id="3.40.50.10770">
    <property type="entry name" value="Hypothetical protein VC1899 like domain (Restriction endonuclease-like)"/>
    <property type="match status" value="1"/>
</dbReference>
<organism evidence="2 3">
    <name type="scientific">Microscilla marina ATCC 23134</name>
    <dbReference type="NCBI Taxonomy" id="313606"/>
    <lineage>
        <taxon>Bacteria</taxon>
        <taxon>Pseudomonadati</taxon>
        <taxon>Bacteroidota</taxon>
        <taxon>Cytophagia</taxon>
        <taxon>Cytophagales</taxon>
        <taxon>Microscillaceae</taxon>
        <taxon>Microscilla</taxon>
    </lineage>
</organism>
<dbReference type="AlphaFoldDB" id="A1ZP53"/>
<dbReference type="OrthoDB" id="1803092at2"/>
<dbReference type="Proteomes" id="UP000004095">
    <property type="component" value="Unassembled WGS sequence"/>
</dbReference>
<name>A1ZP53_MICM2</name>
<protein>
    <recommendedName>
        <fullName evidence="1">CRISPR system ring nuclease SSO1393-like domain-containing protein</fullName>
    </recommendedName>
</protein>